<gene>
    <name evidence="1" type="ORF">METZ01_LOCUS210378</name>
</gene>
<dbReference type="AlphaFoldDB" id="A0A382F5B8"/>
<name>A0A382F5B8_9ZZZZ</name>
<organism evidence="1">
    <name type="scientific">marine metagenome</name>
    <dbReference type="NCBI Taxonomy" id="408172"/>
    <lineage>
        <taxon>unclassified sequences</taxon>
        <taxon>metagenomes</taxon>
        <taxon>ecological metagenomes</taxon>
    </lineage>
</organism>
<dbReference type="EMBL" id="UINC01047803">
    <property type="protein sequence ID" value="SVB57524.1"/>
    <property type="molecule type" value="Genomic_DNA"/>
</dbReference>
<sequence length="77" mass="8536">LILALAIANSKDYLSYTPPSPVQSISNEIETTNGYQGLIKLQEAFIRNAKAIKPSVVSINKVKEVVEKSSWYQIDPN</sequence>
<evidence type="ECO:0000313" key="1">
    <source>
        <dbReference type="EMBL" id="SVB57524.1"/>
    </source>
</evidence>
<protein>
    <submittedName>
        <fullName evidence="1">Uncharacterized protein</fullName>
    </submittedName>
</protein>
<feature type="non-terminal residue" evidence="1">
    <location>
        <position position="77"/>
    </location>
</feature>
<accession>A0A382F5B8</accession>
<feature type="non-terminal residue" evidence="1">
    <location>
        <position position="1"/>
    </location>
</feature>
<reference evidence="1" key="1">
    <citation type="submission" date="2018-05" db="EMBL/GenBank/DDBJ databases">
        <authorList>
            <person name="Lanie J.A."/>
            <person name="Ng W.-L."/>
            <person name="Kazmierczak K.M."/>
            <person name="Andrzejewski T.M."/>
            <person name="Davidsen T.M."/>
            <person name="Wayne K.J."/>
            <person name="Tettelin H."/>
            <person name="Glass J.I."/>
            <person name="Rusch D."/>
            <person name="Podicherti R."/>
            <person name="Tsui H.-C.T."/>
            <person name="Winkler M.E."/>
        </authorList>
    </citation>
    <scope>NUCLEOTIDE SEQUENCE</scope>
</reference>
<proteinExistence type="predicted"/>